<dbReference type="RefSeq" id="WP_181750280.1">
    <property type="nucleotide sequence ID" value="NZ_JACEIQ010000001.1"/>
</dbReference>
<dbReference type="EMBL" id="JACEIQ010000001">
    <property type="protein sequence ID" value="MBA4493067.1"/>
    <property type="molecule type" value="Genomic_DNA"/>
</dbReference>
<feature type="domain" description="Thioester reductase (TE)" evidence="1">
    <location>
        <begin position="7"/>
        <end position="241"/>
    </location>
</feature>
<dbReference type="PANTHER" id="PTHR11011">
    <property type="entry name" value="MALE STERILITY PROTEIN 2-RELATED"/>
    <property type="match status" value="1"/>
</dbReference>
<dbReference type="Pfam" id="PF07993">
    <property type="entry name" value="NAD_binding_4"/>
    <property type="match status" value="1"/>
</dbReference>
<name>A0A7W2A7E9_9BACL</name>
<dbReference type="InterPro" id="IPR013120">
    <property type="entry name" value="FAR_NAD-bd"/>
</dbReference>
<dbReference type="Gene3D" id="3.40.50.720">
    <property type="entry name" value="NAD(P)-binding Rossmann-like Domain"/>
    <property type="match status" value="1"/>
</dbReference>
<evidence type="ECO:0000313" key="2">
    <source>
        <dbReference type="EMBL" id="MBA4493067.1"/>
    </source>
</evidence>
<dbReference type="Proteomes" id="UP000535491">
    <property type="component" value="Unassembled WGS sequence"/>
</dbReference>
<protein>
    <submittedName>
        <fullName evidence="2">SDR family oxidoreductase</fullName>
    </submittedName>
</protein>
<dbReference type="InterPro" id="IPR036291">
    <property type="entry name" value="NAD(P)-bd_dom_sf"/>
</dbReference>
<keyword evidence="3" id="KW-1185">Reference proteome</keyword>
<comment type="caution">
    <text evidence="2">The sequence shown here is derived from an EMBL/GenBank/DDBJ whole genome shotgun (WGS) entry which is preliminary data.</text>
</comment>
<dbReference type="GO" id="GO:0080019">
    <property type="term" value="F:alcohol-forming very long-chain fatty acyl-CoA reductase activity"/>
    <property type="evidence" value="ECO:0007669"/>
    <property type="project" value="InterPro"/>
</dbReference>
<sequence length="364" mass="41851">MGTYFFTGFPGFIASALLRQLLESEHQVDQVYLLVLPEFVPKAEEAVTNLMVETGIFADQITVIAGDITYPNMRLSNENLRRLQEQVEYVYHLAAIYDLAVPEKLAYRVNVTGTAHVNDWVRTLKHVKRYVYFSTAYVSGTREGKIYEHELAMNQTFKNHYEKTKFEAEVLVRGMNGQVPATIIRPGIVKGDSRTGTTLKFDGLYFMLNFFDRLRLWPWIPFLGDSKAVGNFVPVDYVLNATLYLGHLPEGTGKTYHLTDPHPYSMNQIYEMLMQEYLNRKPTGTIPLSLTKSILSLPQLRKWLKVEKEALDYFSCAAFYDSSQALQDLQGSGITFPDFKKTVEATVEFYRRNKHDPKKHIVIR</sequence>
<dbReference type="PANTHER" id="PTHR11011:SF45">
    <property type="entry name" value="FATTY ACYL-COA REDUCTASE CG8306-RELATED"/>
    <property type="match status" value="1"/>
</dbReference>
<dbReference type="AlphaFoldDB" id="A0A7W2A7E9"/>
<gene>
    <name evidence="2" type="ORF">H1191_01900</name>
</gene>
<accession>A0A7W2A7E9</accession>
<dbReference type="InterPro" id="IPR026055">
    <property type="entry name" value="FAR"/>
</dbReference>
<dbReference type="SUPFAM" id="SSF51735">
    <property type="entry name" value="NAD(P)-binding Rossmann-fold domains"/>
    <property type="match status" value="1"/>
</dbReference>
<evidence type="ECO:0000313" key="3">
    <source>
        <dbReference type="Proteomes" id="UP000535491"/>
    </source>
</evidence>
<evidence type="ECO:0000259" key="1">
    <source>
        <dbReference type="Pfam" id="PF07993"/>
    </source>
</evidence>
<organism evidence="2 3">
    <name type="scientific">Paenactinomyces guangxiensis</name>
    <dbReference type="NCBI Taxonomy" id="1490290"/>
    <lineage>
        <taxon>Bacteria</taxon>
        <taxon>Bacillati</taxon>
        <taxon>Bacillota</taxon>
        <taxon>Bacilli</taxon>
        <taxon>Bacillales</taxon>
        <taxon>Thermoactinomycetaceae</taxon>
        <taxon>Paenactinomyces</taxon>
    </lineage>
</organism>
<dbReference type="CDD" id="cd05263">
    <property type="entry name" value="MupV_like_SDR_e"/>
    <property type="match status" value="1"/>
</dbReference>
<dbReference type="GO" id="GO:0035336">
    <property type="term" value="P:long-chain fatty-acyl-CoA metabolic process"/>
    <property type="evidence" value="ECO:0007669"/>
    <property type="project" value="TreeGrafter"/>
</dbReference>
<proteinExistence type="predicted"/>
<reference evidence="2 3" key="1">
    <citation type="submission" date="2020-07" db="EMBL/GenBank/DDBJ databases">
        <authorList>
            <person name="Feng H."/>
        </authorList>
    </citation>
    <scope>NUCLEOTIDE SEQUENCE [LARGE SCALE GENOMIC DNA]</scope>
    <source>
        <strain evidence="3">s-10</strain>
    </source>
</reference>